<proteinExistence type="predicted"/>
<reference evidence="1" key="1">
    <citation type="submission" date="2014-09" db="EMBL/GenBank/DDBJ databases">
        <authorList>
            <person name="Magalhaes I.L.F."/>
            <person name="Oliveira U."/>
            <person name="Santos F.R."/>
            <person name="Vidigal T.H.D.A."/>
            <person name="Brescovit A.D."/>
            <person name="Santos A.J."/>
        </authorList>
    </citation>
    <scope>NUCLEOTIDE SEQUENCE</scope>
    <source>
        <tissue evidence="1">Shoot tissue taken approximately 20 cm above the soil surface</tissue>
    </source>
</reference>
<name>A0A0A8YGB6_ARUDO</name>
<reference evidence="1" key="2">
    <citation type="journal article" date="2015" name="Data Brief">
        <title>Shoot transcriptome of the giant reed, Arundo donax.</title>
        <authorList>
            <person name="Barrero R.A."/>
            <person name="Guerrero F.D."/>
            <person name="Moolhuijzen P."/>
            <person name="Goolsby J.A."/>
            <person name="Tidwell J."/>
            <person name="Bellgard S.E."/>
            <person name="Bellgard M.I."/>
        </authorList>
    </citation>
    <scope>NUCLEOTIDE SEQUENCE</scope>
    <source>
        <tissue evidence="1">Shoot tissue taken approximately 20 cm above the soil surface</tissue>
    </source>
</reference>
<protein>
    <submittedName>
        <fullName evidence="1">Uncharacterized protein</fullName>
    </submittedName>
</protein>
<organism evidence="1">
    <name type="scientific">Arundo donax</name>
    <name type="common">Giant reed</name>
    <name type="synonym">Donax arundinaceus</name>
    <dbReference type="NCBI Taxonomy" id="35708"/>
    <lineage>
        <taxon>Eukaryota</taxon>
        <taxon>Viridiplantae</taxon>
        <taxon>Streptophyta</taxon>
        <taxon>Embryophyta</taxon>
        <taxon>Tracheophyta</taxon>
        <taxon>Spermatophyta</taxon>
        <taxon>Magnoliopsida</taxon>
        <taxon>Liliopsida</taxon>
        <taxon>Poales</taxon>
        <taxon>Poaceae</taxon>
        <taxon>PACMAD clade</taxon>
        <taxon>Arundinoideae</taxon>
        <taxon>Arundineae</taxon>
        <taxon>Arundo</taxon>
    </lineage>
</organism>
<dbReference type="EMBL" id="GBRH01272561">
    <property type="protein sequence ID" value="JAD25334.1"/>
    <property type="molecule type" value="Transcribed_RNA"/>
</dbReference>
<evidence type="ECO:0000313" key="1">
    <source>
        <dbReference type="EMBL" id="JAD25334.1"/>
    </source>
</evidence>
<accession>A0A0A8YGB6</accession>
<dbReference type="AlphaFoldDB" id="A0A0A8YGB6"/>
<sequence length="41" mass="4727">MLLALMVIPTSRAKSRAQPGGRSDYSFFIIWLHRFIPHPNT</sequence>